<feature type="transmembrane region" description="Helical" evidence="1">
    <location>
        <begin position="83"/>
        <end position="102"/>
    </location>
</feature>
<keyword evidence="1" id="KW-1133">Transmembrane helix</keyword>
<reference evidence="2 3" key="2">
    <citation type="journal article" date="2012" name="Stand. Genomic Sci.">
        <title>Complete genome sequence of the moderately thermophilic mineral-sulfide-oxidizing firmicute Sulfobacillus acidophilus type strain (NAL(T)).</title>
        <authorList>
            <person name="Anderson I."/>
            <person name="Chertkov O."/>
            <person name="Chen A."/>
            <person name="Saunders E."/>
            <person name="Lapidus A."/>
            <person name="Nolan M."/>
            <person name="Lucas S."/>
            <person name="Hammon N."/>
            <person name="Deshpande S."/>
            <person name="Cheng J.F."/>
            <person name="Han C."/>
            <person name="Tapia R."/>
            <person name="Goodwin L.A."/>
            <person name="Pitluck S."/>
            <person name="Liolios K."/>
            <person name="Pagani I."/>
            <person name="Ivanova N."/>
            <person name="Mikhailova N."/>
            <person name="Pati A."/>
            <person name="Palaniappan K."/>
            <person name="Land M."/>
            <person name="Pan C."/>
            <person name="Rohde M."/>
            <person name="Pukall R."/>
            <person name="Goker M."/>
            <person name="Detter J.C."/>
            <person name="Woyke T."/>
            <person name="Bristow J."/>
            <person name="Eisen J.A."/>
            <person name="Markowitz V."/>
            <person name="Hugenholtz P."/>
            <person name="Kyrpides N.C."/>
            <person name="Klenk H.P."/>
            <person name="Mavromatis K."/>
        </authorList>
    </citation>
    <scope>NUCLEOTIDE SEQUENCE [LARGE SCALE GENOMIC DNA]</scope>
    <source>
        <strain evidence="3">ATCC 700253 / DSM 10332 / NAL</strain>
    </source>
</reference>
<gene>
    <name evidence="2" type="ordered locus">Sulac_0133</name>
</gene>
<keyword evidence="1" id="KW-0812">Transmembrane</keyword>
<name>G8TVR7_SULAD</name>
<dbReference type="KEGG" id="sap:Sulac_0133"/>
<protein>
    <submittedName>
        <fullName evidence="2">Uncharacterized protein</fullName>
    </submittedName>
</protein>
<dbReference type="PATRIC" id="fig|679936.5.peg.140"/>
<evidence type="ECO:0000313" key="3">
    <source>
        <dbReference type="Proteomes" id="UP000005439"/>
    </source>
</evidence>
<feature type="transmembrane region" description="Helical" evidence="1">
    <location>
        <begin position="61"/>
        <end position="77"/>
    </location>
</feature>
<accession>G8TVR7</accession>
<evidence type="ECO:0000313" key="2">
    <source>
        <dbReference type="EMBL" id="AEW03706.1"/>
    </source>
</evidence>
<evidence type="ECO:0000256" key="1">
    <source>
        <dbReference type="SAM" id="Phobius"/>
    </source>
</evidence>
<reference evidence="3" key="1">
    <citation type="submission" date="2011-12" db="EMBL/GenBank/DDBJ databases">
        <title>The complete genome of chromosome of Sulfobacillus acidophilus DSM 10332.</title>
        <authorList>
            <person name="Lucas S."/>
            <person name="Han J."/>
            <person name="Lapidus A."/>
            <person name="Bruce D."/>
            <person name="Goodwin L."/>
            <person name="Pitluck S."/>
            <person name="Peters L."/>
            <person name="Kyrpides N."/>
            <person name="Mavromatis K."/>
            <person name="Ivanova N."/>
            <person name="Mikhailova N."/>
            <person name="Chertkov O."/>
            <person name="Saunders E."/>
            <person name="Detter J.C."/>
            <person name="Tapia R."/>
            <person name="Han C."/>
            <person name="Land M."/>
            <person name="Hauser L."/>
            <person name="Markowitz V."/>
            <person name="Cheng J.-F."/>
            <person name="Hugenholtz P."/>
            <person name="Woyke T."/>
            <person name="Wu D."/>
            <person name="Pukall R."/>
            <person name="Gehrich-Schroeter G."/>
            <person name="Schneider S."/>
            <person name="Klenk H.-P."/>
            <person name="Eisen J.A."/>
        </authorList>
    </citation>
    <scope>NUCLEOTIDE SEQUENCE [LARGE SCALE GENOMIC DNA]</scope>
    <source>
        <strain evidence="3">ATCC 700253 / DSM 10332 / NAL</strain>
    </source>
</reference>
<organism evidence="2 3">
    <name type="scientific">Sulfobacillus acidophilus (strain ATCC 700253 / DSM 10332 / NAL)</name>
    <dbReference type="NCBI Taxonomy" id="679936"/>
    <lineage>
        <taxon>Bacteria</taxon>
        <taxon>Bacillati</taxon>
        <taxon>Bacillota</taxon>
        <taxon>Clostridia</taxon>
        <taxon>Eubacteriales</taxon>
        <taxon>Clostridiales Family XVII. Incertae Sedis</taxon>
        <taxon>Sulfobacillus</taxon>
    </lineage>
</organism>
<feature type="transmembrane region" description="Helical" evidence="1">
    <location>
        <begin position="12"/>
        <end position="32"/>
    </location>
</feature>
<dbReference type="HOGENOM" id="CLU_2195573_0_0_9"/>
<keyword evidence="3" id="KW-1185">Reference proteome</keyword>
<sequence>MVSRQSRSQPAYRVAPDGLVRLLAVATTLGLLTLSSGWLWWIGFSLMTAILVTLTRSAHPWLGAWSITLFLVAIALYHVHRLALIMTFGLGALALVGLLGAYSRFYRP</sequence>
<dbReference type="AlphaFoldDB" id="G8TVR7"/>
<proteinExistence type="predicted"/>
<dbReference type="EMBL" id="CP003179">
    <property type="protein sequence ID" value="AEW03706.1"/>
    <property type="molecule type" value="Genomic_DNA"/>
</dbReference>
<dbReference type="Proteomes" id="UP000005439">
    <property type="component" value="Chromosome"/>
</dbReference>
<keyword evidence="1" id="KW-0472">Membrane</keyword>